<evidence type="ECO:0000256" key="2">
    <source>
        <dbReference type="SAM" id="SignalP"/>
    </source>
</evidence>
<dbReference type="InterPro" id="IPR018392">
    <property type="entry name" value="LysM"/>
</dbReference>
<dbReference type="Gene3D" id="3.10.350.10">
    <property type="entry name" value="LysM domain"/>
    <property type="match status" value="1"/>
</dbReference>
<reference evidence="5" key="1">
    <citation type="submission" date="2018-03" db="EMBL/GenBank/DDBJ databases">
        <title>New taxa in the Lactobacillus gasseri group.</title>
        <authorList>
            <person name="Tanizawa Y."/>
            <person name="Tohno M."/>
            <person name="Endo A."/>
            <person name="Arita M."/>
        </authorList>
    </citation>
    <scope>NUCLEOTIDE SEQUENCE [LARGE SCALE GENOMIC DNA]</scope>
    <source>
        <strain evidence="5">DSM 24759</strain>
    </source>
</reference>
<feature type="chain" id="PRO_5016293453" evidence="2">
    <location>
        <begin position="32"/>
        <end position="332"/>
    </location>
</feature>
<dbReference type="Pfam" id="PF01476">
    <property type="entry name" value="LysM"/>
    <property type="match status" value="1"/>
</dbReference>
<keyword evidence="5" id="KW-1185">Reference proteome</keyword>
<dbReference type="SMART" id="SM00257">
    <property type="entry name" value="LysM"/>
    <property type="match status" value="1"/>
</dbReference>
<dbReference type="AlphaFoldDB" id="A0A2Z6TFA6"/>
<evidence type="ECO:0000313" key="4">
    <source>
        <dbReference type="EMBL" id="GBG04940.1"/>
    </source>
</evidence>
<keyword evidence="2" id="KW-0732">Signal</keyword>
<feature type="signal peptide" evidence="2">
    <location>
        <begin position="1"/>
        <end position="31"/>
    </location>
</feature>
<gene>
    <name evidence="4" type="ORF">LrDSM24759_08540</name>
</gene>
<name>A0A2Z6TFA6_9LACO</name>
<proteinExistence type="predicted"/>
<feature type="region of interest" description="Disordered" evidence="1">
    <location>
        <begin position="279"/>
        <end position="332"/>
    </location>
</feature>
<feature type="compositionally biased region" description="Polar residues" evidence="1">
    <location>
        <begin position="173"/>
        <end position="185"/>
    </location>
</feature>
<feature type="domain" description="LysM" evidence="3">
    <location>
        <begin position="72"/>
        <end position="116"/>
    </location>
</feature>
<dbReference type="RefSeq" id="WP_117118277.1">
    <property type="nucleotide sequence ID" value="NZ_BFBY01000005.1"/>
</dbReference>
<feature type="compositionally biased region" description="Low complexity" evidence="1">
    <location>
        <begin position="198"/>
        <end position="209"/>
    </location>
</feature>
<evidence type="ECO:0000313" key="5">
    <source>
        <dbReference type="Proteomes" id="UP000257317"/>
    </source>
</evidence>
<feature type="compositionally biased region" description="Acidic residues" evidence="1">
    <location>
        <begin position="323"/>
        <end position="332"/>
    </location>
</feature>
<comment type="caution">
    <text evidence="4">The sequence shown here is derived from an EMBL/GenBank/DDBJ whole genome shotgun (WGS) entry which is preliminary data.</text>
</comment>
<dbReference type="InterPro" id="IPR036779">
    <property type="entry name" value="LysM_dom_sf"/>
</dbReference>
<dbReference type="PROSITE" id="PS51782">
    <property type="entry name" value="LYSM"/>
    <property type="match status" value="1"/>
</dbReference>
<protein>
    <submittedName>
        <fullName evidence="4">Peptidoglycan-binding LysM</fullName>
    </submittedName>
</protein>
<feature type="region of interest" description="Disordered" evidence="1">
    <location>
        <begin position="169"/>
        <end position="209"/>
    </location>
</feature>
<accession>A0A2Z6TFA6</accession>
<sequence length="332" mass="36272">MKINNKTRLGAGFLTAILASAAIATTTVAHANSVTGSPEEQADITNWIANTPQQVSNNMAMQHINVNHLNGVRYVIQWGDTLWSISHATGISIAKLCYDNNIRNANMIYAGNVLILNRDGYVPDDFDPDIDPYVVAQTKVTINNGPQIVNINVQPDAIKQYYDNSNNSNTTNIYKANSDNSSQATSKKDDSDSDSEDSSSSSDISVSDIVDGLEKANDNDKLSFKEADDDSDIKDADELDIDSDDIAKDVKDKDYDDLLDKIKDALDSDDDSDVTIYVQEDGDEIHIYASSDKSDEDSNDSEDSSDSNDEDTDSDSSNQSADTNDDTEEDDD</sequence>
<organism evidence="4 5">
    <name type="scientific">Lactobacillus rodentium</name>
    <dbReference type="NCBI Taxonomy" id="947835"/>
    <lineage>
        <taxon>Bacteria</taxon>
        <taxon>Bacillati</taxon>
        <taxon>Bacillota</taxon>
        <taxon>Bacilli</taxon>
        <taxon>Lactobacillales</taxon>
        <taxon>Lactobacillaceae</taxon>
        <taxon>Lactobacillus</taxon>
    </lineage>
</organism>
<dbReference type="OrthoDB" id="9798935at2"/>
<feature type="compositionally biased region" description="Acidic residues" evidence="1">
    <location>
        <begin position="294"/>
        <end position="314"/>
    </location>
</feature>
<evidence type="ECO:0000256" key="1">
    <source>
        <dbReference type="SAM" id="MobiDB-lite"/>
    </source>
</evidence>
<dbReference type="Proteomes" id="UP000257317">
    <property type="component" value="Unassembled WGS sequence"/>
</dbReference>
<evidence type="ECO:0000259" key="3">
    <source>
        <dbReference type="PROSITE" id="PS51782"/>
    </source>
</evidence>
<dbReference type="SUPFAM" id="SSF54106">
    <property type="entry name" value="LysM domain"/>
    <property type="match status" value="1"/>
</dbReference>
<dbReference type="CDD" id="cd00118">
    <property type="entry name" value="LysM"/>
    <property type="match status" value="1"/>
</dbReference>
<dbReference type="EMBL" id="BFBY01000005">
    <property type="protein sequence ID" value="GBG04940.1"/>
    <property type="molecule type" value="Genomic_DNA"/>
</dbReference>